<name>A0A7W7SEX8_9ACTN</name>
<dbReference type="PROSITE" id="PS00073">
    <property type="entry name" value="ACYL_COA_DH_2"/>
    <property type="match status" value="1"/>
</dbReference>
<dbReference type="GO" id="GO:0050660">
    <property type="term" value="F:flavin adenine dinucleotide binding"/>
    <property type="evidence" value="ECO:0007669"/>
    <property type="project" value="InterPro"/>
</dbReference>
<dbReference type="PANTHER" id="PTHR43884:SF12">
    <property type="entry name" value="ISOVALERYL-COA DEHYDROGENASE, MITOCHONDRIAL-RELATED"/>
    <property type="match status" value="1"/>
</dbReference>
<dbReference type="EMBL" id="JACHJR010000001">
    <property type="protein sequence ID" value="MBB4949203.1"/>
    <property type="molecule type" value="Genomic_DNA"/>
</dbReference>
<dbReference type="SUPFAM" id="SSF47203">
    <property type="entry name" value="Acyl-CoA dehydrogenase C-terminal domain-like"/>
    <property type="match status" value="1"/>
</dbReference>
<evidence type="ECO:0000313" key="10">
    <source>
        <dbReference type="EMBL" id="MBB4949203.1"/>
    </source>
</evidence>
<protein>
    <submittedName>
        <fullName evidence="10">Short/branched chain acyl-CoA dehydrogenase</fullName>
        <ecNumber evidence="10">1.3.99.12</ecNumber>
    </submittedName>
</protein>
<evidence type="ECO:0000313" key="11">
    <source>
        <dbReference type="Proteomes" id="UP000573327"/>
    </source>
</evidence>
<evidence type="ECO:0000256" key="2">
    <source>
        <dbReference type="ARBA" id="ARBA00009347"/>
    </source>
</evidence>
<reference evidence="10 11" key="1">
    <citation type="submission" date="2020-08" db="EMBL/GenBank/DDBJ databases">
        <title>Sequencing the genomes of 1000 actinobacteria strains.</title>
        <authorList>
            <person name="Klenk H.-P."/>
        </authorList>
    </citation>
    <scope>NUCLEOTIDE SEQUENCE [LARGE SCALE GENOMIC DNA]</scope>
    <source>
        <strain evidence="10 11">DSM 44786</strain>
    </source>
</reference>
<evidence type="ECO:0000256" key="1">
    <source>
        <dbReference type="ARBA" id="ARBA00001974"/>
    </source>
</evidence>
<evidence type="ECO:0000256" key="3">
    <source>
        <dbReference type="ARBA" id="ARBA00022630"/>
    </source>
</evidence>
<dbReference type="InterPro" id="IPR009075">
    <property type="entry name" value="AcylCo_DH/oxidase_C"/>
</dbReference>
<comment type="cofactor">
    <cofactor evidence="1 6">
        <name>FAD</name>
        <dbReference type="ChEBI" id="CHEBI:57692"/>
    </cofactor>
</comment>
<dbReference type="Pfam" id="PF00441">
    <property type="entry name" value="Acyl-CoA_dh_1"/>
    <property type="match status" value="1"/>
</dbReference>
<dbReference type="PROSITE" id="PS00072">
    <property type="entry name" value="ACYL_COA_DH_1"/>
    <property type="match status" value="1"/>
</dbReference>
<sequence>MLDHRLDSEYEELRRTVEQFANDVVAPKIGDYYEQNEFPYEIVREMGQMGLFGLPFPEEYGGMGGDYFALGLALEELARVDSSVAITLEAAVSLGAMPIYRFGTEEQKREWLPRLTSGELLGAFGLTEPEGGSDAGATRTTARYDEATDEWVINGTKCFITNSGTEMTGLVTVTALTEPIARSSEDGSDPSPSREISSIIVPTGTSGFTVSKKYSKVGWNASDTRELSFTDCRVPAANLLGAQGRGYAQFLRILDEGRIAIAALATGLAQGCVDQSVSYAGTRRAFGRPIGANQVIQFKLADMEMRAHTSRLAWRDAASRLLHAEPFKKEAAIAKLFSSEAAVDNAREATQIHGGYGFMNEFPVARFWRDCKILEIGEGTSEVQRMLIARELGVNV</sequence>
<dbReference type="FunFam" id="2.40.110.10:FF:000009">
    <property type="entry name" value="Acyl-CoA dehydrogenase"/>
    <property type="match status" value="1"/>
</dbReference>
<dbReference type="InterPro" id="IPR006089">
    <property type="entry name" value="Acyl-CoA_DH_CS"/>
</dbReference>
<dbReference type="SUPFAM" id="SSF56645">
    <property type="entry name" value="Acyl-CoA dehydrogenase NM domain-like"/>
    <property type="match status" value="1"/>
</dbReference>
<keyword evidence="3 6" id="KW-0285">Flavoprotein</keyword>
<dbReference type="InterPro" id="IPR036250">
    <property type="entry name" value="AcylCo_DH-like_C"/>
</dbReference>
<evidence type="ECO:0000259" key="8">
    <source>
        <dbReference type="Pfam" id="PF02770"/>
    </source>
</evidence>
<organism evidence="10 11">
    <name type="scientific">Kitasatospora gansuensis</name>
    <dbReference type="NCBI Taxonomy" id="258050"/>
    <lineage>
        <taxon>Bacteria</taxon>
        <taxon>Bacillati</taxon>
        <taxon>Actinomycetota</taxon>
        <taxon>Actinomycetes</taxon>
        <taxon>Kitasatosporales</taxon>
        <taxon>Streptomycetaceae</taxon>
        <taxon>Kitasatospora</taxon>
    </lineage>
</organism>
<dbReference type="FunFam" id="1.20.140.10:FF:000001">
    <property type="entry name" value="Acyl-CoA dehydrogenase"/>
    <property type="match status" value="1"/>
</dbReference>
<dbReference type="InterPro" id="IPR037069">
    <property type="entry name" value="AcylCoA_DH/ox_N_sf"/>
</dbReference>
<evidence type="ECO:0000256" key="6">
    <source>
        <dbReference type="RuleBase" id="RU362125"/>
    </source>
</evidence>
<keyword evidence="5 6" id="KW-0560">Oxidoreductase</keyword>
<dbReference type="InterPro" id="IPR013786">
    <property type="entry name" value="AcylCoA_DH/ox_N"/>
</dbReference>
<comment type="similarity">
    <text evidence="2 6">Belongs to the acyl-CoA dehydrogenase family.</text>
</comment>
<evidence type="ECO:0000259" key="7">
    <source>
        <dbReference type="Pfam" id="PF00441"/>
    </source>
</evidence>
<proteinExistence type="inferred from homology"/>
<keyword evidence="4 6" id="KW-0274">FAD</keyword>
<dbReference type="PIRSF" id="PIRSF016578">
    <property type="entry name" value="HsaA"/>
    <property type="match status" value="1"/>
</dbReference>
<keyword evidence="11" id="KW-1185">Reference proteome</keyword>
<dbReference type="Gene3D" id="1.20.140.10">
    <property type="entry name" value="Butyryl-CoA Dehydrogenase, subunit A, domain 3"/>
    <property type="match status" value="1"/>
</dbReference>
<feature type="domain" description="Acyl-CoA oxidase/dehydrogenase middle" evidence="8">
    <location>
        <begin position="123"/>
        <end position="232"/>
    </location>
</feature>
<dbReference type="EC" id="1.3.99.12" evidence="10"/>
<dbReference type="Pfam" id="PF02770">
    <property type="entry name" value="Acyl-CoA_dh_M"/>
    <property type="match status" value="1"/>
</dbReference>
<comment type="caution">
    <text evidence="10">The sequence shown here is derived from an EMBL/GenBank/DDBJ whole genome shotgun (WGS) entry which is preliminary data.</text>
</comment>
<gene>
    <name evidence="10" type="ORF">F4556_004738</name>
</gene>
<dbReference type="InterPro" id="IPR046373">
    <property type="entry name" value="Acyl-CoA_Oxase/DH_mid-dom_sf"/>
</dbReference>
<dbReference type="Pfam" id="PF02771">
    <property type="entry name" value="Acyl-CoA_dh_N"/>
    <property type="match status" value="1"/>
</dbReference>
<dbReference type="GO" id="GO:0003995">
    <property type="term" value="F:acyl-CoA dehydrogenase activity"/>
    <property type="evidence" value="ECO:0007669"/>
    <property type="project" value="InterPro"/>
</dbReference>
<feature type="domain" description="Acyl-CoA dehydrogenase/oxidase C-terminal" evidence="7">
    <location>
        <begin position="244"/>
        <end position="392"/>
    </location>
</feature>
<evidence type="ECO:0000256" key="4">
    <source>
        <dbReference type="ARBA" id="ARBA00022827"/>
    </source>
</evidence>
<evidence type="ECO:0000256" key="5">
    <source>
        <dbReference type="ARBA" id="ARBA00023002"/>
    </source>
</evidence>
<dbReference type="FunFam" id="1.10.540.10:FF:000002">
    <property type="entry name" value="Acyl-CoA dehydrogenase FadE19"/>
    <property type="match status" value="1"/>
</dbReference>
<evidence type="ECO:0000259" key="9">
    <source>
        <dbReference type="Pfam" id="PF02771"/>
    </source>
</evidence>
<dbReference type="PANTHER" id="PTHR43884">
    <property type="entry name" value="ACYL-COA DEHYDROGENASE"/>
    <property type="match status" value="1"/>
</dbReference>
<dbReference type="Gene3D" id="1.10.540.10">
    <property type="entry name" value="Acyl-CoA dehydrogenase/oxidase, N-terminal domain"/>
    <property type="match status" value="1"/>
</dbReference>
<dbReference type="InterPro" id="IPR006091">
    <property type="entry name" value="Acyl-CoA_Oxase/DH_mid-dom"/>
</dbReference>
<dbReference type="Proteomes" id="UP000573327">
    <property type="component" value="Unassembled WGS sequence"/>
</dbReference>
<dbReference type="AlphaFoldDB" id="A0A7W7SEX8"/>
<dbReference type="RefSeq" id="WP_184919358.1">
    <property type="nucleotide sequence ID" value="NZ_JACHJR010000001.1"/>
</dbReference>
<dbReference type="InterPro" id="IPR009100">
    <property type="entry name" value="AcylCoA_DH/oxidase_NM_dom_sf"/>
</dbReference>
<accession>A0A7W7SEX8</accession>
<dbReference type="Gene3D" id="2.40.110.10">
    <property type="entry name" value="Butyryl-CoA Dehydrogenase, subunit A, domain 2"/>
    <property type="match status" value="1"/>
</dbReference>
<feature type="domain" description="Acyl-CoA dehydrogenase/oxidase N-terminal" evidence="9">
    <location>
        <begin position="9"/>
        <end position="119"/>
    </location>
</feature>